<dbReference type="InterPro" id="IPR036390">
    <property type="entry name" value="WH_DNA-bd_sf"/>
</dbReference>
<feature type="region of interest" description="Disordered" evidence="1">
    <location>
        <begin position="199"/>
        <end position="253"/>
    </location>
</feature>
<geneLocation type="plasmid" evidence="2">
    <name>2</name>
</geneLocation>
<dbReference type="AlphaFoldDB" id="A0A679JDQ3"/>
<dbReference type="Pfam" id="PF13730">
    <property type="entry name" value="HTH_36"/>
    <property type="match status" value="1"/>
</dbReference>
<feature type="region of interest" description="Disordered" evidence="1">
    <location>
        <begin position="101"/>
        <end position="150"/>
    </location>
</feature>
<feature type="compositionally biased region" description="Basic and acidic residues" evidence="1">
    <location>
        <begin position="199"/>
        <end position="209"/>
    </location>
</feature>
<accession>A0A679JDQ3</accession>
<reference evidence="2" key="1">
    <citation type="submission" date="2019-12" db="EMBL/GenBank/DDBJ databases">
        <authorList>
            <person name="Cremers G."/>
        </authorList>
    </citation>
    <scope>NUCLEOTIDE SEQUENCE</scope>
    <source>
        <strain evidence="2">Mbul1</strain>
        <plasmid evidence="2">2</plasmid>
    </source>
</reference>
<dbReference type="EMBL" id="LR743505">
    <property type="protein sequence ID" value="CAA2108989.1"/>
    <property type="molecule type" value="Genomic_DNA"/>
</dbReference>
<protein>
    <recommendedName>
        <fullName evidence="3">Helix-turn-helix domain-containing protein</fullName>
    </recommendedName>
</protein>
<dbReference type="Gene3D" id="1.10.10.10">
    <property type="entry name" value="Winged helix-like DNA-binding domain superfamily/Winged helix DNA-binding domain"/>
    <property type="match status" value="1"/>
</dbReference>
<keyword evidence="2" id="KW-0614">Plasmid</keyword>
<organism evidence="2">
    <name type="scientific">Methylobacterium bullatum</name>
    <dbReference type="NCBI Taxonomy" id="570505"/>
    <lineage>
        <taxon>Bacteria</taxon>
        <taxon>Pseudomonadati</taxon>
        <taxon>Pseudomonadota</taxon>
        <taxon>Alphaproteobacteria</taxon>
        <taxon>Hyphomicrobiales</taxon>
        <taxon>Methylobacteriaceae</taxon>
        <taxon>Methylobacterium</taxon>
    </lineage>
</organism>
<gene>
    <name evidence="2" type="ORF">MBUL_04482</name>
</gene>
<evidence type="ECO:0008006" key="3">
    <source>
        <dbReference type="Google" id="ProtNLM"/>
    </source>
</evidence>
<evidence type="ECO:0000313" key="2">
    <source>
        <dbReference type="EMBL" id="CAA2108989.1"/>
    </source>
</evidence>
<name>A0A679JDQ3_9HYPH</name>
<evidence type="ECO:0000256" key="1">
    <source>
        <dbReference type="SAM" id="MobiDB-lite"/>
    </source>
</evidence>
<sequence length="253" mass="28063">MGEGNLLTRFRLLVAANCDPGLSPAARTVLAQILDHYNAQTGQCTPSFERLAKTTGLARRSVVRAVRELREAGWVDREHTTREDTRSHLANTFRPAFERVSGDDKVGTKQSPLGGDETVPRVGTKRCSEVGTKRSPKPSKKNIGTGTQVSAGQNSAFDEWWKLFPKKVGKDAARPVFDRVLRDRRATVDELMKGAQRYAAERHGKDAQYTKHPKSWLNGGHWADEPTAPHHQQASRSGFSALAYTAERMNADE</sequence>
<dbReference type="InterPro" id="IPR036388">
    <property type="entry name" value="WH-like_DNA-bd_sf"/>
</dbReference>
<dbReference type="SUPFAM" id="SSF46785">
    <property type="entry name" value="Winged helix' DNA-binding domain"/>
    <property type="match status" value="1"/>
</dbReference>
<proteinExistence type="predicted"/>